<gene>
    <name evidence="2" type="ordered locus">Prede_2485</name>
    <name evidence="3" type="ordered locus">Prede_2604</name>
    <name evidence="4" type="ORF">HMPREF9136_2735</name>
</gene>
<dbReference type="STRING" id="908937.Prede_2485"/>
<evidence type="ECO:0000313" key="3">
    <source>
        <dbReference type="EMBL" id="AGB29837.1"/>
    </source>
</evidence>
<dbReference type="GO" id="GO:0016887">
    <property type="term" value="F:ATP hydrolysis activity"/>
    <property type="evidence" value="ECO:0007669"/>
    <property type="project" value="InterPro"/>
</dbReference>
<dbReference type="InterPro" id="IPR027417">
    <property type="entry name" value="P-loop_NTPase"/>
</dbReference>
<dbReference type="Proteomes" id="UP000007820">
    <property type="component" value="Unassembled WGS sequence"/>
</dbReference>
<dbReference type="Gene3D" id="3.40.50.300">
    <property type="entry name" value="P-loop containing nucleotide triphosphate hydrolases"/>
    <property type="match status" value="1"/>
</dbReference>
<proteinExistence type="predicted"/>
<dbReference type="RefSeq" id="WP_005847899.1">
    <property type="nucleotide sequence ID" value="NC_019968.1"/>
</dbReference>
<evidence type="ECO:0000313" key="2">
    <source>
        <dbReference type="EMBL" id="AGB29731.1"/>
    </source>
</evidence>
<organism evidence="4 5">
    <name type="scientific">Prevotella dentalis (strain ATCC 49559 / DSM 3688 / JCM 13448 / NCTC 12043 / ES 2772)</name>
    <name type="common">Mitsuokella dentalis</name>
    <dbReference type="NCBI Taxonomy" id="908937"/>
    <lineage>
        <taxon>Bacteria</taxon>
        <taxon>Pseudomonadati</taxon>
        <taxon>Bacteroidota</taxon>
        <taxon>Bacteroidia</taxon>
        <taxon>Bacteroidales</taxon>
        <taxon>Prevotellaceae</taxon>
        <taxon>Prevotella</taxon>
    </lineage>
</organism>
<dbReference type="PANTHER" id="PTHR35894">
    <property type="entry name" value="GENERAL SECRETION PATHWAY PROTEIN A-RELATED"/>
    <property type="match status" value="1"/>
</dbReference>
<keyword evidence="6" id="KW-1185">Reference proteome</keyword>
<dbReference type="OrthoDB" id="1426482at2"/>
<dbReference type="PATRIC" id="fig|908937.9.peg.2627"/>
<reference evidence="4 5" key="1">
    <citation type="submission" date="2011-04" db="EMBL/GenBank/DDBJ databases">
        <authorList>
            <person name="Muzny D."/>
            <person name="Qin X."/>
            <person name="Deng J."/>
            <person name="Jiang H."/>
            <person name="Liu Y."/>
            <person name="Qu J."/>
            <person name="Song X.-Z."/>
            <person name="Zhang L."/>
            <person name="Thornton R."/>
            <person name="Coyle M."/>
            <person name="Francisco L."/>
            <person name="Jackson L."/>
            <person name="Javaid M."/>
            <person name="Korchina V."/>
            <person name="Kovar C."/>
            <person name="Mata R."/>
            <person name="Mathew T."/>
            <person name="Ngo R."/>
            <person name="Nguyen L."/>
            <person name="Nguyen N."/>
            <person name="Okwuonu G."/>
            <person name="Ongeri F."/>
            <person name="Pham C."/>
            <person name="Simmons D."/>
            <person name="Wilczek-Boney K."/>
            <person name="Hale W."/>
            <person name="Jakkamsetti A."/>
            <person name="Pham P."/>
            <person name="Ruth R."/>
            <person name="San Lucas F."/>
            <person name="Warren J."/>
            <person name="Zhang J."/>
            <person name="Zhao Z."/>
            <person name="Zhou C."/>
            <person name="Zhu D."/>
            <person name="Lee S."/>
            <person name="Bess C."/>
            <person name="Blankenburg K."/>
            <person name="Forbes L."/>
            <person name="Fu Q."/>
            <person name="Gubbala S."/>
            <person name="Hirani K."/>
            <person name="Jayaseelan J.C."/>
            <person name="Lara F."/>
            <person name="Munidasa M."/>
            <person name="Palculict T."/>
            <person name="Patil S."/>
            <person name="Pu L.-L."/>
            <person name="Saada N."/>
            <person name="Tang L."/>
            <person name="Weissenberger G."/>
            <person name="Zhu Y."/>
            <person name="Hemphill L."/>
            <person name="Shang Y."/>
            <person name="Youmans B."/>
            <person name="Ayvaz T."/>
            <person name="Ross M."/>
            <person name="Santibanez J."/>
            <person name="Aqrawi P."/>
            <person name="Gross S."/>
            <person name="Joshi V."/>
            <person name="Fowler G."/>
            <person name="Nazareth L."/>
            <person name="Reid J."/>
            <person name="Worley K."/>
            <person name="Petrosino J."/>
            <person name="Highlander S."/>
            <person name="Gibbs R."/>
        </authorList>
    </citation>
    <scope>NUCLEOTIDE SEQUENCE [LARGE SCALE GENOMIC DNA]</scope>
    <source>
        <strain evidence="4 5">DSM 3688</strain>
    </source>
</reference>
<dbReference type="SUPFAM" id="SSF52540">
    <property type="entry name" value="P-loop containing nucleoside triphosphate hydrolases"/>
    <property type="match status" value="1"/>
</dbReference>
<dbReference type="GO" id="GO:0004386">
    <property type="term" value="F:helicase activity"/>
    <property type="evidence" value="ECO:0007669"/>
    <property type="project" value="UniProtKB-KW"/>
</dbReference>
<dbReference type="KEGG" id="pdt:Prede_2604"/>
<evidence type="ECO:0000313" key="4">
    <source>
        <dbReference type="EMBL" id="EGQ11473.1"/>
    </source>
</evidence>
<reference evidence="2" key="2">
    <citation type="submission" date="2012-02" db="EMBL/GenBank/DDBJ databases">
        <title>Complete sequence of chromosome 2 of Prevotella dentalis DSM 3688.</title>
        <authorList>
            <consortium name="US DOE Joint Genome Institute (JGI-PGF)"/>
            <person name="Lucas S."/>
            <person name="Copeland A."/>
            <person name="Lapidus A."/>
            <person name="Glavina del Rio T."/>
            <person name="Dalin E."/>
            <person name="Tice H."/>
            <person name="Bruce D."/>
            <person name="Goodwin L."/>
            <person name="Pitluck S."/>
            <person name="Peters L."/>
            <person name="Mikhailova N."/>
            <person name="Chertkov O."/>
            <person name="Kyrpides N."/>
            <person name="Mavromatis K."/>
            <person name="Ivanova N."/>
            <person name="Brettin T."/>
            <person name="Detter J.C."/>
            <person name="Han C."/>
            <person name="Larimer F."/>
            <person name="Land M."/>
            <person name="Hauser L."/>
            <person name="Markowitz V."/>
            <person name="Cheng J.-F."/>
            <person name="Hugenholtz P."/>
            <person name="Woyke T."/>
            <person name="Wu D."/>
            <person name="Gronow S."/>
            <person name="Wellnitz S."/>
            <person name="Brambilla E."/>
            <person name="Klenk H.-P."/>
            <person name="Eisen J.A."/>
        </authorList>
    </citation>
    <scope>NUCLEOTIDE SEQUENCE [LARGE SCALE GENOMIC DNA]</scope>
    <source>
        <strain evidence="2">DSM 3688</strain>
    </source>
</reference>
<dbReference type="EMBL" id="CP003369">
    <property type="protein sequence ID" value="AGB29837.1"/>
    <property type="molecule type" value="Genomic_DNA"/>
</dbReference>
<dbReference type="Proteomes" id="UP000010862">
    <property type="component" value="Chromosome 2"/>
</dbReference>
<keyword evidence="2" id="KW-0347">Helicase</keyword>
<dbReference type="EMBL" id="CP003369">
    <property type="protein sequence ID" value="AGB29731.1"/>
    <property type="molecule type" value="Genomic_DNA"/>
</dbReference>
<dbReference type="InterPro" id="IPR052026">
    <property type="entry name" value="ExeA_AAA_ATPase_DNA-bind"/>
</dbReference>
<keyword evidence="2" id="KW-0378">Hydrolase</keyword>
<protein>
    <submittedName>
        <fullName evidence="2">Viral (Superfamily 1) RNA helicase</fullName>
    </submittedName>
</protein>
<dbReference type="Pfam" id="PF13401">
    <property type="entry name" value="AAA_22"/>
    <property type="match status" value="1"/>
</dbReference>
<dbReference type="EMBL" id="AFPW01000053">
    <property type="protein sequence ID" value="EGQ11473.1"/>
    <property type="molecule type" value="Genomic_DNA"/>
</dbReference>
<dbReference type="HOGENOM" id="CLU_938953_0_0_10"/>
<feature type="domain" description="ORC1/DEAH AAA+ ATPase" evidence="1">
    <location>
        <begin position="90"/>
        <end position="207"/>
    </location>
</feature>
<dbReference type="PANTHER" id="PTHR35894:SF5">
    <property type="entry name" value="MU-LIKE PROPHAGE FLUMU DNA TRANSPOSITION PROTEIN B"/>
    <property type="match status" value="1"/>
</dbReference>
<keyword evidence="2" id="KW-0067">ATP-binding</keyword>
<sequence length="281" mass="31971">MKREEKQVIAEVLKDYCKQKGSQNKAANSMNGVSSATISQILAGNWDSISDDMWRTVAAQAGHDSKEWQIATTRAYERMIFLLDNAKEESLVLAITGCAGCGKTEAIRNYSKTHRHVFHLCCSEYWNRRTFMGKLLQCMGIDYTGSTVSDMMDDIIDTLKRTESPLVVLDEADKLSDQVLYFFISLYNQLEDHCGIILCATDFLEKRIKKGLRIRRKGYEEIFSRMGRKFVALQVINSEDVAAVCVANGIDSDKDIRQVIEDSENDLRRVKRAVWALKKGR</sequence>
<accession>F9D7A7</accession>
<evidence type="ECO:0000313" key="5">
    <source>
        <dbReference type="Proteomes" id="UP000007820"/>
    </source>
</evidence>
<evidence type="ECO:0000313" key="6">
    <source>
        <dbReference type="Proteomes" id="UP000010862"/>
    </source>
</evidence>
<dbReference type="eggNOG" id="COG2842">
    <property type="taxonomic scope" value="Bacteria"/>
</dbReference>
<name>F9D7A7_PREDD</name>
<dbReference type="KEGG" id="pdt:Prede_2485"/>
<dbReference type="InterPro" id="IPR049945">
    <property type="entry name" value="AAA_22"/>
</dbReference>
<dbReference type="AlphaFoldDB" id="F9D7A7"/>
<evidence type="ECO:0000259" key="1">
    <source>
        <dbReference type="Pfam" id="PF13401"/>
    </source>
</evidence>
<keyword evidence="2" id="KW-0547">Nucleotide-binding</keyword>